<dbReference type="RefSeq" id="WP_115373131.1">
    <property type="nucleotide sequence ID" value="NZ_QASA01000001.1"/>
</dbReference>
<dbReference type="EMBL" id="QASA01000001">
    <property type="protein sequence ID" value="RDC63905.1"/>
    <property type="molecule type" value="Genomic_DNA"/>
</dbReference>
<evidence type="ECO:0008006" key="3">
    <source>
        <dbReference type="Google" id="ProtNLM"/>
    </source>
</evidence>
<dbReference type="Pfam" id="PF13618">
    <property type="entry name" value="Gluconate_2-dh3"/>
    <property type="match status" value="1"/>
</dbReference>
<reference evidence="1 2" key="1">
    <citation type="submission" date="2018-04" db="EMBL/GenBank/DDBJ databases">
        <title>Adhaeribacter sp. HMF7616 genome sequencing and assembly.</title>
        <authorList>
            <person name="Kang H."/>
            <person name="Kang J."/>
            <person name="Cha I."/>
            <person name="Kim H."/>
            <person name="Joh K."/>
        </authorList>
    </citation>
    <scope>NUCLEOTIDE SEQUENCE [LARGE SCALE GENOMIC DNA]</scope>
    <source>
        <strain evidence="1 2">HMF7616</strain>
    </source>
</reference>
<dbReference type="PROSITE" id="PS51257">
    <property type="entry name" value="PROKAR_LIPOPROTEIN"/>
    <property type="match status" value="1"/>
</dbReference>
<keyword evidence="2" id="KW-1185">Reference proteome</keyword>
<dbReference type="AlphaFoldDB" id="A0A369QJU3"/>
<dbReference type="Proteomes" id="UP000253919">
    <property type="component" value="Unassembled WGS sequence"/>
</dbReference>
<comment type="caution">
    <text evidence="1">The sequence shown here is derived from an EMBL/GenBank/DDBJ whole genome shotgun (WGS) entry which is preliminary data.</text>
</comment>
<sequence>MNRREALSAVAFLMGGAVVGAQAFLIGCQQSSSSTEALFSPKAIALLNEVAETILPGTANSPGAKEANLGDFIKTMVTDCYEPTDQKTFTDGLTQLQEASQAKFNQSFLDLEPAQKHDFIVNLDQEAKKYQKEKAEGQPNHYFTNLKQLTLLGYFTSEPGATKALRYLPVPGRYIGCMPYESGTKAWAM</sequence>
<gene>
    <name evidence="1" type="ORF">AHMF7616_02514</name>
</gene>
<accession>A0A369QJU3</accession>
<evidence type="ECO:0000313" key="2">
    <source>
        <dbReference type="Proteomes" id="UP000253919"/>
    </source>
</evidence>
<name>A0A369QJU3_9BACT</name>
<proteinExistence type="predicted"/>
<organism evidence="1 2">
    <name type="scientific">Adhaeribacter pallidiroseus</name>
    <dbReference type="NCBI Taxonomy" id="2072847"/>
    <lineage>
        <taxon>Bacteria</taxon>
        <taxon>Pseudomonadati</taxon>
        <taxon>Bacteroidota</taxon>
        <taxon>Cytophagia</taxon>
        <taxon>Cytophagales</taxon>
        <taxon>Hymenobacteraceae</taxon>
        <taxon>Adhaeribacter</taxon>
    </lineage>
</organism>
<protein>
    <recommendedName>
        <fullName evidence="3">Gluconate 2-dehydrogenase (Acceptor)</fullName>
    </recommendedName>
</protein>
<dbReference type="InterPro" id="IPR027056">
    <property type="entry name" value="Gluconate_2DH_su3"/>
</dbReference>
<evidence type="ECO:0000313" key="1">
    <source>
        <dbReference type="EMBL" id="RDC63905.1"/>
    </source>
</evidence>
<dbReference type="OrthoDB" id="6385145at2"/>